<name>A0A4Y2JSN9_ARAVE</name>
<accession>A0A4Y2JSN9</accession>
<gene>
    <name evidence="1" type="ORF">AVEN_268471_1</name>
</gene>
<dbReference type="OrthoDB" id="6435104at2759"/>
<keyword evidence="2" id="KW-1185">Reference proteome</keyword>
<proteinExistence type="predicted"/>
<comment type="caution">
    <text evidence="1">The sequence shown here is derived from an EMBL/GenBank/DDBJ whole genome shotgun (WGS) entry which is preliminary data.</text>
</comment>
<sequence length="112" mass="12638">MALLPIRQHSNSVKDMRNVVWAIYVYTRSTDNEPLHSFCPDDETSLFKCNQAVSKGTAEAFRHKNSFPPAIMDAIKPIFNFLSHPELLNLCLGAYTQNANKTLKLSDLTDLP</sequence>
<dbReference type="EMBL" id="BGPR01003873">
    <property type="protein sequence ID" value="GBM93431.1"/>
    <property type="molecule type" value="Genomic_DNA"/>
</dbReference>
<organism evidence="1 2">
    <name type="scientific">Araneus ventricosus</name>
    <name type="common">Orbweaver spider</name>
    <name type="synonym">Epeira ventricosa</name>
    <dbReference type="NCBI Taxonomy" id="182803"/>
    <lineage>
        <taxon>Eukaryota</taxon>
        <taxon>Metazoa</taxon>
        <taxon>Ecdysozoa</taxon>
        <taxon>Arthropoda</taxon>
        <taxon>Chelicerata</taxon>
        <taxon>Arachnida</taxon>
        <taxon>Araneae</taxon>
        <taxon>Araneomorphae</taxon>
        <taxon>Entelegynae</taxon>
        <taxon>Araneoidea</taxon>
        <taxon>Araneidae</taxon>
        <taxon>Araneus</taxon>
    </lineage>
</organism>
<evidence type="ECO:0000313" key="2">
    <source>
        <dbReference type="Proteomes" id="UP000499080"/>
    </source>
</evidence>
<evidence type="ECO:0000313" key="1">
    <source>
        <dbReference type="EMBL" id="GBM93431.1"/>
    </source>
</evidence>
<dbReference type="Proteomes" id="UP000499080">
    <property type="component" value="Unassembled WGS sequence"/>
</dbReference>
<reference evidence="1 2" key="1">
    <citation type="journal article" date="2019" name="Sci. Rep.">
        <title>Orb-weaving spider Araneus ventricosus genome elucidates the spidroin gene catalogue.</title>
        <authorList>
            <person name="Kono N."/>
            <person name="Nakamura H."/>
            <person name="Ohtoshi R."/>
            <person name="Moran D.A.P."/>
            <person name="Shinohara A."/>
            <person name="Yoshida Y."/>
            <person name="Fujiwara M."/>
            <person name="Mori M."/>
            <person name="Tomita M."/>
            <person name="Arakawa K."/>
        </authorList>
    </citation>
    <scope>NUCLEOTIDE SEQUENCE [LARGE SCALE GENOMIC DNA]</scope>
</reference>
<dbReference type="AlphaFoldDB" id="A0A4Y2JSN9"/>
<protein>
    <submittedName>
        <fullName evidence="1">Uncharacterized protein</fullName>
    </submittedName>
</protein>